<dbReference type="STRING" id="106004.A0A1Y2FTS4"/>
<dbReference type="EMBL" id="MCGR01000013">
    <property type="protein sequence ID" value="ORY87402.1"/>
    <property type="molecule type" value="Genomic_DNA"/>
</dbReference>
<comment type="caution">
    <text evidence="7">The sequence shown here is derived from an EMBL/GenBank/DDBJ whole genome shotgun (WGS) entry which is preliminary data.</text>
</comment>
<evidence type="ECO:0000313" key="8">
    <source>
        <dbReference type="Proteomes" id="UP000193467"/>
    </source>
</evidence>
<keyword evidence="8" id="KW-1185">Reference proteome</keyword>
<dbReference type="PROSITE" id="PS51518">
    <property type="entry name" value="SGF29_C"/>
    <property type="match status" value="1"/>
</dbReference>
<evidence type="ECO:0000256" key="4">
    <source>
        <dbReference type="ARBA" id="ARBA00023242"/>
    </source>
</evidence>
<gene>
    <name evidence="7" type="ORF">BCR35DRAFT_302148</name>
</gene>
<dbReference type="PANTHER" id="PTHR21539">
    <property type="entry name" value="SAGA-ASSOCIATED FACTOR 29"/>
    <property type="match status" value="1"/>
</dbReference>
<dbReference type="OrthoDB" id="10265994at2759"/>
<keyword evidence="2" id="KW-0805">Transcription regulation</keyword>
<dbReference type="InterPro" id="IPR047287">
    <property type="entry name" value="Tudor_SGF29_rpt2"/>
</dbReference>
<evidence type="ECO:0000256" key="2">
    <source>
        <dbReference type="ARBA" id="ARBA00023015"/>
    </source>
</evidence>
<feature type="compositionally biased region" description="Low complexity" evidence="5">
    <location>
        <begin position="132"/>
        <end position="159"/>
    </location>
</feature>
<dbReference type="PANTHER" id="PTHR21539:SF0">
    <property type="entry name" value="SAGA-ASSOCIATED FACTOR 29"/>
    <property type="match status" value="1"/>
</dbReference>
<proteinExistence type="predicted"/>
<dbReference type="Proteomes" id="UP000193467">
    <property type="component" value="Unassembled WGS sequence"/>
</dbReference>
<dbReference type="InterPro" id="IPR037802">
    <property type="entry name" value="SGF29"/>
</dbReference>
<evidence type="ECO:0000256" key="3">
    <source>
        <dbReference type="ARBA" id="ARBA00023163"/>
    </source>
</evidence>
<sequence>MAAARKVGGEMDPVQVTLSLRAQLKSYSQFAGSVNSTLKDVNQIHTELDVEMKPINLVKGRLDRSYDLVGEQTAEELKRIDAAIETLDQLLKIPTAIAPSPAPSPAPPPAAAPTPTGNKRGPYKKRIKPDGSTSSAPSPSNSSAPSPAAYPSHASPSSSHGIARSASTTSLGGPSNAKPIAPAPPSHQPSPAALASKKGGAKSGSRKDLLAAQLPLNPGRQVAFRQPVKGPGGQEIKGKEEWILARILSVLDKNRYVVEDVDYDPLHPTADGGKYQTTLRSIVPLPDRRNPSLTYPDHDYSPGTQVMALYPDTTSFYRAIIVGGPVTVGAAASKKKDKDKPQAYRLKFDDDDNNVREVAVELVVEIP</sequence>
<dbReference type="CDD" id="cd20393">
    <property type="entry name" value="Tudor_SGF29_rpt1"/>
    <property type="match status" value="1"/>
</dbReference>
<dbReference type="InterPro" id="IPR047288">
    <property type="entry name" value="Tudor_SGF29_rpt1"/>
</dbReference>
<organism evidence="7 8">
    <name type="scientific">Leucosporidium creatinivorum</name>
    <dbReference type="NCBI Taxonomy" id="106004"/>
    <lineage>
        <taxon>Eukaryota</taxon>
        <taxon>Fungi</taxon>
        <taxon>Dikarya</taxon>
        <taxon>Basidiomycota</taxon>
        <taxon>Pucciniomycotina</taxon>
        <taxon>Microbotryomycetes</taxon>
        <taxon>Leucosporidiales</taxon>
        <taxon>Leucosporidium</taxon>
    </lineage>
</organism>
<feature type="domain" description="SGF29 C-terminal" evidence="6">
    <location>
        <begin position="212"/>
        <end position="367"/>
    </location>
</feature>
<dbReference type="AlphaFoldDB" id="A0A1Y2FTS4"/>
<dbReference type="InParanoid" id="A0A1Y2FTS4"/>
<feature type="region of interest" description="Disordered" evidence="5">
    <location>
        <begin position="96"/>
        <end position="235"/>
    </location>
</feature>
<dbReference type="Gene3D" id="2.30.30.140">
    <property type="match status" value="2"/>
</dbReference>
<dbReference type="Pfam" id="PF07039">
    <property type="entry name" value="SGF29_Tudor"/>
    <property type="match status" value="1"/>
</dbReference>
<dbReference type="InterPro" id="IPR010750">
    <property type="entry name" value="SGF29_tudor-like_dom"/>
</dbReference>
<dbReference type="GO" id="GO:0005634">
    <property type="term" value="C:nucleus"/>
    <property type="evidence" value="ECO:0007669"/>
    <property type="project" value="UniProtKB-SubCell"/>
</dbReference>
<comment type="subcellular location">
    <subcellularLocation>
        <location evidence="1">Nucleus</location>
    </subcellularLocation>
</comment>
<protein>
    <submittedName>
        <fullName evidence="7">SGF29 tudor-like domain-domain-containing protein</fullName>
    </submittedName>
</protein>
<evidence type="ECO:0000259" key="6">
    <source>
        <dbReference type="PROSITE" id="PS51518"/>
    </source>
</evidence>
<dbReference type="CDD" id="cd20394">
    <property type="entry name" value="Tudor_SGF29_rpt2"/>
    <property type="match status" value="1"/>
</dbReference>
<evidence type="ECO:0000256" key="1">
    <source>
        <dbReference type="ARBA" id="ARBA00004123"/>
    </source>
</evidence>
<reference evidence="7 8" key="1">
    <citation type="submission" date="2016-07" db="EMBL/GenBank/DDBJ databases">
        <title>Pervasive Adenine N6-methylation of Active Genes in Fungi.</title>
        <authorList>
            <consortium name="DOE Joint Genome Institute"/>
            <person name="Mondo S.J."/>
            <person name="Dannebaum R.O."/>
            <person name="Kuo R.C."/>
            <person name="Labutti K."/>
            <person name="Haridas S."/>
            <person name="Kuo A."/>
            <person name="Salamov A."/>
            <person name="Ahrendt S.R."/>
            <person name="Lipzen A."/>
            <person name="Sullivan W."/>
            <person name="Andreopoulos W.B."/>
            <person name="Clum A."/>
            <person name="Lindquist E."/>
            <person name="Daum C."/>
            <person name="Ramamoorthy G.K."/>
            <person name="Gryganskyi A."/>
            <person name="Culley D."/>
            <person name="Magnuson J.K."/>
            <person name="James T.Y."/>
            <person name="O'Malley M.A."/>
            <person name="Stajich J.E."/>
            <person name="Spatafora J.W."/>
            <person name="Visel A."/>
            <person name="Grigoriev I.V."/>
        </authorList>
    </citation>
    <scope>NUCLEOTIDE SEQUENCE [LARGE SCALE GENOMIC DNA]</scope>
    <source>
        <strain evidence="7 8">62-1032</strain>
    </source>
</reference>
<keyword evidence="4" id="KW-0539">Nucleus</keyword>
<feature type="compositionally biased region" description="Pro residues" evidence="5">
    <location>
        <begin position="100"/>
        <end position="112"/>
    </location>
</feature>
<feature type="compositionally biased region" description="Low complexity" evidence="5">
    <location>
        <begin position="189"/>
        <end position="198"/>
    </location>
</feature>
<keyword evidence="3" id="KW-0804">Transcription</keyword>
<evidence type="ECO:0000313" key="7">
    <source>
        <dbReference type="EMBL" id="ORY87402.1"/>
    </source>
</evidence>
<accession>A0A1Y2FTS4</accession>
<name>A0A1Y2FTS4_9BASI</name>
<dbReference type="GO" id="GO:0000124">
    <property type="term" value="C:SAGA complex"/>
    <property type="evidence" value="ECO:0007669"/>
    <property type="project" value="InterPro"/>
</dbReference>
<evidence type="ECO:0000256" key="5">
    <source>
        <dbReference type="SAM" id="MobiDB-lite"/>
    </source>
</evidence>